<evidence type="ECO:0000256" key="2">
    <source>
        <dbReference type="SAM" id="MobiDB-lite"/>
    </source>
</evidence>
<feature type="compositionally biased region" description="Low complexity" evidence="2">
    <location>
        <begin position="174"/>
        <end position="183"/>
    </location>
</feature>
<gene>
    <name evidence="4" type="ORF">CAOG_000431</name>
</gene>
<dbReference type="Gene3D" id="3.30.70.330">
    <property type="match status" value="2"/>
</dbReference>
<dbReference type="InterPro" id="IPR000504">
    <property type="entry name" value="RRM_dom"/>
</dbReference>
<evidence type="ECO:0000256" key="1">
    <source>
        <dbReference type="PROSITE-ProRule" id="PRU00176"/>
    </source>
</evidence>
<dbReference type="InterPro" id="IPR035979">
    <property type="entry name" value="RBD_domain_sf"/>
</dbReference>
<evidence type="ECO:0000313" key="4">
    <source>
        <dbReference type="EMBL" id="KJE88855.1"/>
    </source>
</evidence>
<dbReference type="InterPro" id="IPR012677">
    <property type="entry name" value="Nucleotide-bd_a/b_plait_sf"/>
</dbReference>
<feature type="compositionally biased region" description="Polar residues" evidence="2">
    <location>
        <begin position="186"/>
        <end position="195"/>
    </location>
</feature>
<keyword evidence="5" id="KW-1185">Reference proteome</keyword>
<accession>A0A0D2WH37</accession>
<dbReference type="EMBL" id="KE346360">
    <property type="protein sequence ID" value="KJE88855.1"/>
    <property type="molecule type" value="Genomic_DNA"/>
</dbReference>
<feature type="domain" description="RRM" evidence="3">
    <location>
        <begin position="243"/>
        <end position="312"/>
    </location>
</feature>
<dbReference type="Proteomes" id="UP000008743">
    <property type="component" value="Unassembled WGS sequence"/>
</dbReference>
<sequence>MAAVAEPMAIDTASSDDNVAEATLAADAAPSTAPPAAAVSEAATALPVPPPAVACVVQVLNISPTATEAQLQQLFANIGPISRFRGGVSDPSLVGGAAARSCLVRYYNVDDARVACLLNNTMLLDRALLVTPASAAIAQPVLVEPLMPGPPRALLPGIAPASGLLPAPLPGAPPLTTAGGAAPRQPSASMTAANGNNAPSATGVIPAYLSPQHKASLLTGTNLPILPPLPAGLDAVKMEEMRRTMHVGNIANHATEEDIRYFFSNFGEISYIKLVTIEGQPARFAFIEFKELLGAYASLMAASQILLDRPIK</sequence>
<protein>
    <recommendedName>
        <fullName evidence="3">RRM domain-containing protein</fullName>
    </recommendedName>
</protein>
<dbReference type="SMART" id="SM00360">
    <property type="entry name" value="RRM"/>
    <property type="match status" value="2"/>
</dbReference>
<dbReference type="OrthoDB" id="7763451at2759"/>
<dbReference type="PANTHER" id="PTHR32343">
    <property type="entry name" value="SERINE/ARGININE-RICH SPLICING FACTOR"/>
    <property type="match status" value="1"/>
</dbReference>
<dbReference type="STRING" id="595528.A0A0D2WH37"/>
<organism evidence="4 5">
    <name type="scientific">Capsaspora owczarzaki (strain ATCC 30864)</name>
    <dbReference type="NCBI Taxonomy" id="595528"/>
    <lineage>
        <taxon>Eukaryota</taxon>
        <taxon>Filasterea</taxon>
        <taxon>Capsaspora</taxon>
    </lineage>
</organism>
<dbReference type="SUPFAM" id="SSF54928">
    <property type="entry name" value="RNA-binding domain, RBD"/>
    <property type="match status" value="2"/>
</dbReference>
<dbReference type="InParanoid" id="A0A0D2WH37"/>
<dbReference type="eggNOG" id="KOG4676">
    <property type="taxonomic scope" value="Eukaryota"/>
</dbReference>
<evidence type="ECO:0000259" key="3">
    <source>
        <dbReference type="PROSITE" id="PS50102"/>
    </source>
</evidence>
<proteinExistence type="predicted"/>
<dbReference type="PANTHER" id="PTHR32343:SF22">
    <property type="entry name" value="LD29830P"/>
    <property type="match status" value="1"/>
</dbReference>
<dbReference type="PROSITE" id="PS50102">
    <property type="entry name" value="RRM"/>
    <property type="match status" value="1"/>
</dbReference>
<dbReference type="PhylomeDB" id="A0A0D2WH37"/>
<evidence type="ECO:0000313" key="5">
    <source>
        <dbReference type="Proteomes" id="UP000008743"/>
    </source>
</evidence>
<dbReference type="AlphaFoldDB" id="A0A0D2WH37"/>
<feature type="region of interest" description="Disordered" evidence="2">
    <location>
        <begin position="169"/>
        <end position="195"/>
    </location>
</feature>
<dbReference type="Pfam" id="PF00076">
    <property type="entry name" value="RRM_1"/>
    <property type="match status" value="2"/>
</dbReference>
<reference evidence="5" key="1">
    <citation type="submission" date="2011-02" db="EMBL/GenBank/DDBJ databases">
        <title>The Genome Sequence of Capsaspora owczarzaki ATCC 30864.</title>
        <authorList>
            <person name="Russ C."/>
            <person name="Cuomo C."/>
            <person name="Burger G."/>
            <person name="Gray M.W."/>
            <person name="Holland P.W.H."/>
            <person name="King N."/>
            <person name="Lang F.B.F."/>
            <person name="Roger A.J."/>
            <person name="Ruiz-Trillo I."/>
            <person name="Young S.K."/>
            <person name="Zeng Q."/>
            <person name="Gargeya S."/>
            <person name="Alvarado L."/>
            <person name="Berlin A."/>
            <person name="Chapman S.B."/>
            <person name="Chen Z."/>
            <person name="Freedman E."/>
            <person name="Gellesch M."/>
            <person name="Goldberg J."/>
            <person name="Griggs A."/>
            <person name="Gujja S."/>
            <person name="Heilman E."/>
            <person name="Heiman D."/>
            <person name="Howarth C."/>
            <person name="Mehta T."/>
            <person name="Neiman D."/>
            <person name="Pearson M."/>
            <person name="Roberts A."/>
            <person name="Saif S."/>
            <person name="Shea T."/>
            <person name="Shenoy N."/>
            <person name="Sisk P."/>
            <person name="Stolte C."/>
            <person name="Sykes S."/>
            <person name="White J."/>
            <person name="Yandava C."/>
            <person name="Haas B."/>
            <person name="Nusbaum C."/>
            <person name="Birren B."/>
        </authorList>
    </citation>
    <scope>NUCLEOTIDE SEQUENCE</scope>
    <source>
        <strain evidence="5">ATCC 30864</strain>
    </source>
</reference>
<dbReference type="GO" id="GO:0003723">
    <property type="term" value="F:RNA binding"/>
    <property type="evidence" value="ECO:0007669"/>
    <property type="project" value="UniProtKB-UniRule"/>
</dbReference>
<name>A0A0D2WH37_CAPO3</name>
<keyword evidence="1" id="KW-0694">RNA-binding</keyword>